<feature type="signal peptide" evidence="1">
    <location>
        <begin position="1"/>
        <end position="23"/>
    </location>
</feature>
<reference evidence="2 3" key="1">
    <citation type="submission" date="2017-04" db="EMBL/GenBank/DDBJ databases">
        <title>Whole genome sequence of Bdellovibrio bacteriovorus strain SSB218315.</title>
        <authorList>
            <person name="Oyedara O."/>
            <person name="Rodriguez-Perez M.A."/>
        </authorList>
    </citation>
    <scope>NUCLEOTIDE SEQUENCE [LARGE SCALE GENOMIC DNA]</scope>
    <source>
        <strain evidence="2 3">SSB218315</strain>
    </source>
</reference>
<evidence type="ECO:0000313" key="3">
    <source>
        <dbReference type="Proteomes" id="UP000197003"/>
    </source>
</evidence>
<dbReference type="OrthoDB" id="9150935at2"/>
<dbReference type="InterPro" id="IPR029058">
    <property type="entry name" value="AB_hydrolase_fold"/>
</dbReference>
<dbReference type="Pfam" id="PF00756">
    <property type="entry name" value="Esterase"/>
    <property type="match status" value="1"/>
</dbReference>
<dbReference type="EMBL" id="CP020946">
    <property type="protein sequence ID" value="ASD62839.1"/>
    <property type="molecule type" value="Genomic_DNA"/>
</dbReference>
<dbReference type="SUPFAM" id="SSF53474">
    <property type="entry name" value="alpha/beta-Hydrolases"/>
    <property type="match status" value="1"/>
</dbReference>
<evidence type="ECO:0008006" key="4">
    <source>
        <dbReference type="Google" id="ProtNLM"/>
    </source>
</evidence>
<organism evidence="2 3">
    <name type="scientific">Bdellovibrio bacteriovorus</name>
    <dbReference type="NCBI Taxonomy" id="959"/>
    <lineage>
        <taxon>Bacteria</taxon>
        <taxon>Pseudomonadati</taxon>
        <taxon>Bdellovibrionota</taxon>
        <taxon>Bdellovibrionia</taxon>
        <taxon>Bdellovibrionales</taxon>
        <taxon>Pseudobdellovibrionaceae</taxon>
        <taxon>Bdellovibrio</taxon>
    </lineage>
</organism>
<protein>
    <recommendedName>
        <fullName evidence="4">Esterase</fullName>
    </recommendedName>
</protein>
<dbReference type="Gene3D" id="3.40.50.1820">
    <property type="entry name" value="alpha/beta hydrolase"/>
    <property type="match status" value="1"/>
</dbReference>
<accession>A0A1Z3N5U5</accession>
<sequence length="285" mass="31576">MKLAVGMLAFSLVVFASNGFAGAQPVCGTQTTSLGDSYNYCVHTGNRQKTQDVVYYFHGLWGNARQFFDQRRDTSWVLKRWAQLGYEPSVVTISFGEIWLLVNNQKFPLLPVFQNEMMPFLEGQVGGLGSGRRLLMGESMGGFNASQASLQLPATFSKVALLCPALTVIGPYSSEADIDKYIARTKALRSRVNLMLGISREVFADEADWQNHNPFNLLTRYSGLIRPVFFVSTGLQDEFGFQEGSAEFVKAAQAVGMSATWSPLAGGHCKYNREAVAQFFLSRTR</sequence>
<keyword evidence="1" id="KW-0732">Signal</keyword>
<feature type="chain" id="PRO_5012780333" description="Esterase" evidence="1">
    <location>
        <begin position="24"/>
        <end position="285"/>
    </location>
</feature>
<name>A0A1Z3N5U5_BDEBC</name>
<dbReference type="RefSeq" id="WP_088564456.1">
    <property type="nucleotide sequence ID" value="NZ_CP020946.1"/>
</dbReference>
<proteinExistence type="predicted"/>
<dbReference type="Proteomes" id="UP000197003">
    <property type="component" value="Chromosome"/>
</dbReference>
<dbReference type="InterPro" id="IPR000801">
    <property type="entry name" value="Esterase-like"/>
</dbReference>
<evidence type="ECO:0000256" key="1">
    <source>
        <dbReference type="SAM" id="SignalP"/>
    </source>
</evidence>
<evidence type="ECO:0000313" key="2">
    <source>
        <dbReference type="EMBL" id="ASD62839.1"/>
    </source>
</evidence>
<gene>
    <name evidence="2" type="ORF">B9G79_04275</name>
</gene>
<dbReference type="AlphaFoldDB" id="A0A1Z3N5U5"/>